<evidence type="ECO:0000313" key="3">
    <source>
        <dbReference type="EMBL" id="EKX44026.1"/>
    </source>
</evidence>
<dbReference type="EMBL" id="JH993007">
    <property type="protein sequence ID" value="EKX44026.1"/>
    <property type="molecule type" value="Genomic_DNA"/>
</dbReference>
<dbReference type="eggNOG" id="KOG0594">
    <property type="taxonomic scope" value="Eukaryota"/>
</dbReference>
<evidence type="ECO:0000313" key="4">
    <source>
        <dbReference type="EnsemblProtists" id="EKX44026"/>
    </source>
</evidence>
<dbReference type="InterPro" id="IPR000719">
    <property type="entry name" value="Prot_kinase_dom"/>
</dbReference>
<feature type="domain" description="Protein kinase" evidence="2">
    <location>
        <begin position="62"/>
        <end position="268"/>
    </location>
</feature>
<organism evidence="3">
    <name type="scientific">Guillardia theta (strain CCMP2712)</name>
    <name type="common">Cryptophyte</name>
    <dbReference type="NCBI Taxonomy" id="905079"/>
    <lineage>
        <taxon>Eukaryota</taxon>
        <taxon>Cryptophyceae</taxon>
        <taxon>Pyrenomonadales</taxon>
        <taxon>Geminigeraceae</taxon>
        <taxon>Guillardia</taxon>
    </lineage>
</organism>
<feature type="chain" id="PRO_5008770915" description="Protein kinase domain-containing protein" evidence="1">
    <location>
        <begin position="20"/>
        <end position="268"/>
    </location>
</feature>
<protein>
    <recommendedName>
        <fullName evidence="2">Protein kinase domain-containing protein</fullName>
    </recommendedName>
</protein>
<sequence>MPRLTRILALLATSVVADAFLTSAPVGLQAASKKASLPRFDQRRRDCSPRMAKTFGPTDFKVNWMQPNAQGSFGKVFFASQGFAGMGGQVVIKCPVNQKFAMSTFETEMLVNEKLDKSFPNPRWAKFLGRIELDASQIPADMGSVGIVFKKENGETLEDLLLSKQNVAGKVGCKSESGVRPELCKKVMKELLQTCVQLHSVGVMHRDIKPENILVSGSQLKLLDFGSSCDVQANIGINDVSLDPIYAPPEKRIQPQQPGKFDVYCVAM</sequence>
<dbReference type="SMART" id="SM00220">
    <property type="entry name" value="S_TKc"/>
    <property type="match status" value="1"/>
</dbReference>
<reference evidence="3 5" key="1">
    <citation type="journal article" date="2012" name="Nature">
        <title>Algal genomes reveal evolutionary mosaicism and the fate of nucleomorphs.</title>
        <authorList>
            <consortium name="DOE Joint Genome Institute"/>
            <person name="Curtis B.A."/>
            <person name="Tanifuji G."/>
            <person name="Burki F."/>
            <person name="Gruber A."/>
            <person name="Irimia M."/>
            <person name="Maruyama S."/>
            <person name="Arias M.C."/>
            <person name="Ball S.G."/>
            <person name="Gile G.H."/>
            <person name="Hirakawa Y."/>
            <person name="Hopkins J.F."/>
            <person name="Kuo A."/>
            <person name="Rensing S.A."/>
            <person name="Schmutz J."/>
            <person name="Symeonidi A."/>
            <person name="Elias M."/>
            <person name="Eveleigh R.J."/>
            <person name="Herman E.K."/>
            <person name="Klute M.J."/>
            <person name="Nakayama T."/>
            <person name="Obornik M."/>
            <person name="Reyes-Prieto A."/>
            <person name="Armbrust E.V."/>
            <person name="Aves S.J."/>
            <person name="Beiko R.G."/>
            <person name="Coutinho P."/>
            <person name="Dacks J.B."/>
            <person name="Durnford D.G."/>
            <person name="Fast N.M."/>
            <person name="Green B.R."/>
            <person name="Grisdale C.J."/>
            <person name="Hempel F."/>
            <person name="Henrissat B."/>
            <person name="Hoppner M.P."/>
            <person name="Ishida K."/>
            <person name="Kim E."/>
            <person name="Koreny L."/>
            <person name="Kroth P.G."/>
            <person name="Liu Y."/>
            <person name="Malik S.B."/>
            <person name="Maier U.G."/>
            <person name="McRose D."/>
            <person name="Mock T."/>
            <person name="Neilson J.A."/>
            <person name="Onodera N.T."/>
            <person name="Poole A.M."/>
            <person name="Pritham E.J."/>
            <person name="Richards T.A."/>
            <person name="Rocap G."/>
            <person name="Roy S.W."/>
            <person name="Sarai C."/>
            <person name="Schaack S."/>
            <person name="Shirato S."/>
            <person name="Slamovits C.H."/>
            <person name="Spencer D.F."/>
            <person name="Suzuki S."/>
            <person name="Worden A.Z."/>
            <person name="Zauner S."/>
            <person name="Barry K."/>
            <person name="Bell C."/>
            <person name="Bharti A.K."/>
            <person name="Crow J.A."/>
            <person name="Grimwood J."/>
            <person name="Kramer R."/>
            <person name="Lindquist E."/>
            <person name="Lucas S."/>
            <person name="Salamov A."/>
            <person name="McFadden G.I."/>
            <person name="Lane C.E."/>
            <person name="Keeling P.J."/>
            <person name="Gray M.W."/>
            <person name="Grigoriev I.V."/>
            <person name="Archibald J.M."/>
        </authorList>
    </citation>
    <scope>NUCLEOTIDE SEQUENCE</scope>
    <source>
        <strain evidence="3 5">CCMP2712</strain>
    </source>
</reference>
<dbReference type="GeneID" id="17300616"/>
<dbReference type="AlphaFoldDB" id="L1J684"/>
<dbReference type="PANTHER" id="PTHR46699">
    <property type="entry name" value="SERINE/THREONINE-PROTEIN KINASE STN8, CHLOROPLASTIC-RELATED"/>
    <property type="match status" value="1"/>
</dbReference>
<name>L1J684_GUITC</name>
<dbReference type="Gene3D" id="1.10.510.10">
    <property type="entry name" value="Transferase(Phosphotransferase) domain 1"/>
    <property type="match status" value="1"/>
</dbReference>
<dbReference type="STRING" id="905079.L1J684"/>
<reference evidence="5" key="2">
    <citation type="submission" date="2012-11" db="EMBL/GenBank/DDBJ databases">
        <authorList>
            <person name="Kuo A."/>
            <person name="Curtis B.A."/>
            <person name="Tanifuji G."/>
            <person name="Burki F."/>
            <person name="Gruber A."/>
            <person name="Irimia M."/>
            <person name="Maruyama S."/>
            <person name="Arias M.C."/>
            <person name="Ball S.G."/>
            <person name="Gile G.H."/>
            <person name="Hirakawa Y."/>
            <person name="Hopkins J.F."/>
            <person name="Rensing S.A."/>
            <person name="Schmutz J."/>
            <person name="Symeonidi A."/>
            <person name="Elias M."/>
            <person name="Eveleigh R.J."/>
            <person name="Herman E.K."/>
            <person name="Klute M.J."/>
            <person name="Nakayama T."/>
            <person name="Obornik M."/>
            <person name="Reyes-Prieto A."/>
            <person name="Armbrust E.V."/>
            <person name="Aves S.J."/>
            <person name="Beiko R.G."/>
            <person name="Coutinho P."/>
            <person name="Dacks J.B."/>
            <person name="Durnford D.G."/>
            <person name="Fast N.M."/>
            <person name="Green B.R."/>
            <person name="Grisdale C."/>
            <person name="Hempe F."/>
            <person name="Henrissat B."/>
            <person name="Hoppner M.P."/>
            <person name="Ishida K.-I."/>
            <person name="Kim E."/>
            <person name="Koreny L."/>
            <person name="Kroth P.G."/>
            <person name="Liu Y."/>
            <person name="Malik S.-B."/>
            <person name="Maier U.G."/>
            <person name="McRose D."/>
            <person name="Mock T."/>
            <person name="Neilson J.A."/>
            <person name="Onodera N.T."/>
            <person name="Poole A.M."/>
            <person name="Pritham E.J."/>
            <person name="Richards T.A."/>
            <person name="Rocap G."/>
            <person name="Roy S.W."/>
            <person name="Sarai C."/>
            <person name="Schaack S."/>
            <person name="Shirato S."/>
            <person name="Slamovits C.H."/>
            <person name="Spencer D.F."/>
            <person name="Suzuki S."/>
            <person name="Worden A.Z."/>
            <person name="Zauner S."/>
            <person name="Barry K."/>
            <person name="Bell C."/>
            <person name="Bharti A.K."/>
            <person name="Crow J.A."/>
            <person name="Grimwood J."/>
            <person name="Kramer R."/>
            <person name="Lindquist E."/>
            <person name="Lucas S."/>
            <person name="Salamov A."/>
            <person name="McFadden G.I."/>
            <person name="Lane C.E."/>
            <person name="Keeling P.J."/>
            <person name="Gray M.W."/>
            <person name="Grigoriev I.V."/>
            <person name="Archibald J.M."/>
        </authorList>
    </citation>
    <scope>NUCLEOTIDE SEQUENCE</scope>
    <source>
        <strain evidence="5">CCMP2712</strain>
    </source>
</reference>
<dbReference type="InterPro" id="IPR011009">
    <property type="entry name" value="Kinase-like_dom_sf"/>
</dbReference>
<dbReference type="GO" id="GO:0004672">
    <property type="term" value="F:protein kinase activity"/>
    <property type="evidence" value="ECO:0007669"/>
    <property type="project" value="InterPro"/>
</dbReference>
<dbReference type="InterPro" id="IPR008271">
    <property type="entry name" value="Ser/Thr_kinase_AS"/>
</dbReference>
<dbReference type="Proteomes" id="UP000011087">
    <property type="component" value="Unassembled WGS sequence"/>
</dbReference>
<keyword evidence="5" id="KW-1185">Reference proteome</keyword>
<dbReference type="PROSITE" id="PS00108">
    <property type="entry name" value="PROTEIN_KINASE_ST"/>
    <property type="match status" value="1"/>
</dbReference>
<dbReference type="SUPFAM" id="SSF56112">
    <property type="entry name" value="Protein kinase-like (PK-like)"/>
    <property type="match status" value="1"/>
</dbReference>
<dbReference type="Pfam" id="PF00069">
    <property type="entry name" value="Pkinase"/>
    <property type="match status" value="1"/>
</dbReference>
<accession>L1J684</accession>
<dbReference type="Gene3D" id="3.30.200.20">
    <property type="entry name" value="Phosphorylase Kinase, domain 1"/>
    <property type="match status" value="1"/>
</dbReference>
<gene>
    <name evidence="3" type="ORF">GUITHDRAFT_153135</name>
</gene>
<feature type="signal peptide" evidence="1">
    <location>
        <begin position="1"/>
        <end position="19"/>
    </location>
</feature>
<keyword evidence="1" id="KW-0732">Signal</keyword>
<dbReference type="GO" id="GO:0005524">
    <property type="term" value="F:ATP binding"/>
    <property type="evidence" value="ECO:0007669"/>
    <property type="project" value="InterPro"/>
</dbReference>
<dbReference type="RefSeq" id="XP_005831006.1">
    <property type="nucleotide sequence ID" value="XM_005830949.1"/>
</dbReference>
<evidence type="ECO:0000313" key="5">
    <source>
        <dbReference type="Proteomes" id="UP000011087"/>
    </source>
</evidence>
<dbReference type="PaxDb" id="55529-EKX44026"/>
<proteinExistence type="predicted"/>
<dbReference type="HOGENOM" id="CLU_1040493_0_0_1"/>
<dbReference type="OMA" id="RIACAQY"/>
<feature type="non-terminal residue" evidence="3">
    <location>
        <position position="1"/>
    </location>
</feature>
<dbReference type="KEGG" id="gtt:GUITHDRAFT_153135"/>
<dbReference type="OrthoDB" id="10252171at2759"/>
<evidence type="ECO:0000259" key="2">
    <source>
        <dbReference type="PROSITE" id="PS50011"/>
    </source>
</evidence>
<dbReference type="PROSITE" id="PS50011">
    <property type="entry name" value="PROTEIN_KINASE_DOM"/>
    <property type="match status" value="1"/>
</dbReference>
<reference evidence="4" key="3">
    <citation type="submission" date="2015-06" db="UniProtKB">
        <authorList>
            <consortium name="EnsemblProtists"/>
        </authorList>
    </citation>
    <scope>IDENTIFICATION</scope>
</reference>
<dbReference type="EnsemblProtists" id="EKX44026">
    <property type="protein sequence ID" value="EKX44026"/>
    <property type="gene ID" value="GUITHDRAFT_153135"/>
</dbReference>
<evidence type="ECO:0000256" key="1">
    <source>
        <dbReference type="SAM" id="SignalP"/>
    </source>
</evidence>